<evidence type="ECO:0000256" key="2">
    <source>
        <dbReference type="SAM" id="SignalP"/>
    </source>
</evidence>
<accession>A0A1M7M8H2</accession>
<feature type="region of interest" description="Disordered" evidence="1">
    <location>
        <begin position="20"/>
        <end position="49"/>
    </location>
</feature>
<feature type="chain" id="PRO_5012884394" evidence="2">
    <location>
        <begin position="20"/>
        <end position="49"/>
    </location>
</feature>
<feature type="compositionally biased region" description="Polar residues" evidence="1">
    <location>
        <begin position="40"/>
        <end position="49"/>
    </location>
</feature>
<dbReference type="EMBL" id="FRCL01000008">
    <property type="protein sequence ID" value="SHM86985.1"/>
    <property type="molecule type" value="Genomic_DNA"/>
</dbReference>
<dbReference type="Proteomes" id="UP000184092">
    <property type="component" value="Unassembled WGS sequence"/>
</dbReference>
<organism evidence="3 4">
    <name type="scientific">Flavobacterium xinjiangense</name>
    <dbReference type="NCBI Taxonomy" id="178356"/>
    <lineage>
        <taxon>Bacteria</taxon>
        <taxon>Pseudomonadati</taxon>
        <taxon>Bacteroidota</taxon>
        <taxon>Flavobacteriia</taxon>
        <taxon>Flavobacteriales</taxon>
        <taxon>Flavobacteriaceae</taxon>
        <taxon>Flavobacterium</taxon>
    </lineage>
</organism>
<evidence type="ECO:0000313" key="3">
    <source>
        <dbReference type="EMBL" id="SHM86985.1"/>
    </source>
</evidence>
<dbReference type="AlphaFoldDB" id="A0A1M7M8H2"/>
<dbReference type="RefSeq" id="WP_167365575.1">
    <property type="nucleotide sequence ID" value="NZ_FRCL01000008.1"/>
</dbReference>
<protein>
    <submittedName>
        <fullName evidence="3">Uncharacterized protein</fullName>
    </submittedName>
</protein>
<keyword evidence="2" id="KW-0732">Signal</keyword>
<feature type="signal peptide" evidence="2">
    <location>
        <begin position="1"/>
        <end position="19"/>
    </location>
</feature>
<evidence type="ECO:0000256" key="1">
    <source>
        <dbReference type="SAM" id="MobiDB-lite"/>
    </source>
</evidence>
<evidence type="ECO:0000313" key="4">
    <source>
        <dbReference type="Proteomes" id="UP000184092"/>
    </source>
</evidence>
<name>A0A1M7M8H2_9FLAO</name>
<proteinExistence type="predicted"/>
<reference evidence="4" key="1">
    <citation type="submission" date="2016-11" db="EMBL/GenBank/DDBJ databases">
        <authorList>
            <person name="Varghese N."/>
            <person name="Submissions S."/>
        </authorList>
    </citation>
    <scope>NUCLEOTIDE SEQUENCE [LARGE SCALE GENOMIC DNA]</scope>
    <source>
        <strain evidence="4">CGMCC 1.2749</strain>
    </source>
</reference>
<sequence>MKKLLIVAGMVLLSTGTFAKEKTTKKPQKKQQKKTNLKQWSNLNAVQPH</sequence>
<feature type="compositionally biased region" description="Basic residues" evidence="1">
    <location>
        <begin position="25"/>
        <end position="36"/>
    </location>
</feature>
<dbReference type="STRING" id="178356.SAMN05216269_10821"/>
<gene>
    <name evidence="3" type="ORF">SAMN05216269_10821</name>
</gene>
<keyword evidence="4" id="KW-1185">Reference proteome</keyword>